<dbReference type="InterPro" id="IPR046960">
    <property type="entry name" value="PPR_At4g14850-like_plant"/>
</dbReference>
<comment type="caution">
    <text evidence="3">The sequence shown here is derived from an EMBL/GenBank/DDBJ whole genome shotgun (WGS) entry which is preliminary data.</text>
</comment>
<dbReference type="Pfam" id="PF01535">
    <property type="entry name" value="PPR"/>
    <property type="match status" value="3"/>
</dbReference>
<feature type="repeat" description="PPR" evidence="2">
    <location>
        <begin position="196"/>
        <end position="230"/>
    </location>
</feature>
<feature type="repeat" description="PPR" evidence="2">
    <location>
        <begin position="500"/>
        <end position="534"/>
    </location>
</feature>
<dbReference type="Gene3D" id="1.25.40.10">
    <property type="entry name" value="Tetratricopeptide repeat domain"/>
    <property type="match status" value="7"/>
</dbReference>
<dbReference type="Proteomes" id="UP000886520">
    <property type="component" value="Chromosome 3"/>
</dbReference>
<feature type="repeat" description="PPR" evidence="2">
    <location>
        <begin position="601"/>
        <end position="635"/>
    </location>
</feature>
<reference evidence="3" key="1">
    <citation type="submission" date="2021-01" db="EMBL/GenBank/DDBJ databases">
        <title>Adiantum capillus-veneris genome.</title>
        <authorList>
            <person name="Fang Y."/>
            <person name="Liao Q."/>
        </authorList>
    </citation>
    <scope>NUCLEOTIDE SEQUENCE</scope>
    <source>
        <strain evidence="3">H3</strain>
        <tissue evidence="3">Leaf</tissue>
    </source>
</reference>
<evidence type="ECO:0000256" key="1">
    <source>
        <dbReference type="ARBA" id="ARBA00022737"/>
    </source>
</evidence>
<accession>A0A9D4ZRV6</accession>
<proteinExistence type="predicted"/>
<keyword evidence="4" id="KW-1185">Reference proteome</keyword>
<feature type="repeat" description="PPR" evidence="2">
    <location>
        <begin position="297"/>
        <end position="331"/>
    </location>
</feature>
<evidence type="ECO:0000313" key="4">
    <source>
        <dbReference type="Proteomes" id="UP000886520"/>
    </source>
</evidence>
<feature type="repeat" description="PPR" evidence="2">
    <location>
        <begin position="95"/>
        <end position="129"/>
    </location>
</feature>
<name>A0A9D4ZRV6_ADICA</name>
<protein>
    <recommendedName>
        <fullName evidence="5">Pentatricopeptide repeat-containing protein</fullName>
    </recommendedName>
</protein>
<dbReference type="AlphaFoldDB" id="A0A9D4ZRV6"/>
<dbReference type="InterPro" id="IPR011990">
    <property type="entry name" value="TPR-like_helical_dom_sf"/>
</dbReference>
<dbReference type="GO" id="GO:0003723">
    <property type="term" value="F:RNA binding"/>
    <property type="evidence" value="ECO:0007669"/>
    <property type="project" value="InterPro"/>
</dbReference>
<gene>
    <name evidence="3" type="ORF">GOP47_0003454</name>
</gene>
<dbReference type="PANTHER" id="PTHR47926:SF533">
    <property type="entry name" value="DYW DOMAIN-CONTAINING PROTEIN"/>
    <property type="match status" value="1"/>
</dbReference>
<dbReference type="InterPro" id="IPR002885">
    <property type="entry name" value="PPR_rpt"/>
</dbReference>
<sequence>MVTIASPLQLHSNRVVTPSLQPGTTDLPSPESFLSLVHDCRESRDLSQSQRVHLQICAHGFESLPPLGNYLVPMFVECGSLPVAQQLFHRLNHQNEYSWTSLIQGHVDAGNMELALDMLEPMQAHTILPSTHTFVTLLKACSKLKSLNRGLAVHHSILLSGLESHPFVCNTLLFMFANCGAFSEATHVFDKFKGRDIVSWTALIALYTEQGHADEAVQSLNRMILDGISPNTQTFVCCLNACELMDDIGVVQHLFKEITKQGFEQNVFISNALVHIYSKRGLFLEAVDVFSKLQQKDVITWTTIIMGQSQQGNAEEALSYLERMHGDGVKPNAVTYVSGLRSCGIIQDADRGRKLHAEVVKLGLDGELSLGNTLIDMYAMCSLLEEAEAVFNTMSTRSIDSWNSMIGQLLEHGLGKEAQLYLIVMQAEGIIPPDATTFATSLKACGLLEATLRGFEIHSQVVKIGCDADAFVGSALVGMYAKCHMLAEAQCTFDQLTGCDSIIWTALIAGYAENGLGEEALARLHSMRMDGFSLDSVTLACCLKACCIGGAIHNVHDLHSQIYTLGLEKDFLVMGSLLNAYCKHGMLMDSNVLFKKSSTHHVASWNALIGGHVKHGLADEALLLFEDMQCLEGVLPDVVTYICSLQACGIARTTNQGRAIHREVVKRGYERVSFIGNSLVDMYAKCAELQEAKALVRDVISWTSLMTGYWEQGLGGEALQCIEEMRLEGVSPDAITFVCSLKACISAQSINEGQKLHAEVVKEGFEEDPVIASNLADLYSLCDKDLEAEDVSQTEVL</sequence>
<evidence type="ECO:0008006" key="5">
    <source>
        <dbReference type="Google" id="ProtNLM"/>
    </source>
</evidence>
<dbReference type="GO" id="GO:0009451">
    <property type="term" value="P:RNA modification"/>
    <property type="evidence" value="ECO:0007669"/>
    <property type="project" value="InterPro"/>
</dbReference>
<dbReference type="PROSITE" id="PS51375">
    <property type="entry name" value="PPR"/>
    <property type="match status" value="6"/>
</dbReference>
<dbReference type="FunFam" id="1.25.40.10:FF:000343">
    <property type="entry name" value="Pentatricopeptide repeat-containing protein At3g58590"/>
    <property type="match status" value="1"/>
</dbReference>
<feature type="repeat" description="PPR" evidence="2">
    <location>
        <begin position="698"/>
        <end position="732"/>
    </location>
</feature>
<keyword evidence="1" id="KW-0677">Repeat</keyword>
<dbReference type="PANTHER" id="PTHR47926">
    <property type="entry name" value="PENTATRICOPEPTIDE REPEAT-CONTAINING PROTEIN"/>
    <property type="match status" value="1"/>
</dbReference>
<evidence type="ECO:0000313" key="3">
    <source>
        <dbReference type="EMBL" id="KAI5083711.1"/>
    </source>
</evidence>
<dbReference type="Pfam" id="PF13041">
    <property type="entry name" value="PPR_2"/>
    <property type="match status" value="6"/>
</dbReference>
<dbReference type="EMBL" id="JABFUD020000002">
    <property type="protein sequence ID" value="KAI5083711.1"/>
    <property type="molecule type" value="Genomic_DNA"/>
</dbReference>
<evidence type="ECO:0000256" key="2">
    <source>
        <dbReference type="PROSITE-ProRule" id="PRU00708"/>
    </source>
</evidence>
<organism evidence="3 4">
    <name type="scientific">Adiantum capillus-veneris</name>
    <name type="common">Maidenhair fern</name>
    <dbReference type="NCBI Taxonomy" id="13818"/>
    <lineage>
        <taxon>Eukaryota</taxon>
        <taxon>Viridiplantae</taxon>
        <taxon>Streptophyta</taxon>
        <taxon>Embryophyta</taxon>
        <taxon>Tracheophyta</taxon>
        <taxon>Polypodiopsida</taxon>
        <taxon>Polypodiidae</taxon>
        <taxon>Polypodiales</taxon>
        <taxon>Pteridineae</taxon>
        <taxon>Pteridaceae</taxon>
        <taxon>Vittarioideae</taxon>
        <taxon>Adiantum</taxon>
    </lineage>
</organism>
<dbReference type="OrthoDB" id="750109at2759"/>
<dbReference type="NCBIfam" id="TIGR00756">
    <property type="entry name" value="PPR"/>
    <property type="match status" value="6"/>
</dbReference>